<reference evidence="2" key="1">
    <citation type="submission" date="2018-05" db="EMBL/GenBank/DDBJ databases">
        <authorList>
            <person name="Lanie J.A."/>
            <person name="Ng W.-L."/>
            <person name="Kazmierczak K.M."/>
            <person name="Andrzejewski T.M."/>
            <person name="Davidsen T.M."/>
            <person name="Wayne K.J."/>
            <person name="Tettelin H."/>
            <person name="Glass J.I."/>
            <person name="Rusch D."/>
            <person name="Podicherti R."/>
            <person name="Tsui H.-C.T."/>
            <person name="Winkler M.E."/>
        </authorList>
    </citation>
    <scope>NUCLEOTIDE SEQUENCE</scope>
</reference>
<protein>
    <recommendedName>
        <fullName evidence="3">F-box domain-containing protein</fullName>
    </recommendedName>
</protein>
<gene>
    <name evidence="2" type="ORF">METZ01_LOCUS81369</name>
</gene>
<feature type="region of interest" description="Disordered" evidence="1">
    <location>
        <begin position="1"/>
        <end position="33"/>
    </location>
</feature>
<name>A0A381UK26_9ZZZZ</name>
<dbReference type="Gene3D" id="1.20.1310.10">
    <property type="entry name" value="Cullin Repeats"/>
    <property type="match status" value="1"/>
</dbReference>
<proteinExistence type="predicted"/>
<evidence type="ECO:0000256" key="1">
    <source>
        <dbReference type="SAM" id="MobiDB-lite"/>
    </source>
</evidence>
<sequence>MFSKHSQKRRNTSLKNTRNNKRRRMNQYKSHDLSPLSHNSLSVIFLFLDGNEIIKISKINKELSEIIRKYNLINIAFKYKLEQTFPRIGEVKSYYNEKVIWKDLYNKKNNLNFNKQILEQMLDYQCDMIMEKKPLVMSIYNACFDICVKRGENSDFCYLLVIKILKQQVIQIQQKLNNSGFNLMNDYKQEKKRYIKIALWMFKTMMYLERFFIPNTDNISIISLARVLFHAYVINNFPEINDEIVIENETINNENLNIAALINQFT</sequence>
<evidence type="ECO:0000313" key="2">
    <source>
        <dbReference type="EMBL" id="SVA28515.1"/>
    </source>
</evidence>
<accession>A0A381UK26</accession>
<dbReference type="EMBL" id="UINC01006598">
    <property type="protein sequence ID" value="SVA28515.1"/>
    <property type="molecule type" value="Genomic_DNA"/>
</dbReference>
<dbReference type="AlphaFoldDB" id="A0A381UK26"/>
<dbReference type="SUPFAM" id="SSF74788">
    <property type="entry name" value="Cullin repeat-like"/>
    <property type="match status" value="1"/>
</dbReference>
<feature type="compositionally biased region" description="Basic residues" evidence="1">
    <location>
        <begin position="1"/>
        <end position="26"/>
    </location>
</feature>
<evidence type="ECO:0008006" key="3">
    <source>
        <dbReference type="Google" id="ProtNLM"/>
    </source>
</evidence>
<dbReference type="InterPro" id="IPR016159">
    <property type="entry name" value="Cullin_repeat-like_dom_sf"/>
</dbReference>
<organism evidence="2">
    <name type="scientific">marine metagenome</name>
    <dbReference type="NCBI Taxonomy" id="408172"/>
    <lineage>
        <taxon>unclassified sequences</taxon>
        <taxon>metagenomes</taxon>
        <taxon>ecological metagenomes</taxon>
    </lineage>
</organism>